<evidence type="ECO:0000313" key="3">
    <source>
        <dbReference type="EMBL" id="PSH60903.1"/>
    </source>
</evidence>
<organism evidence="3 4">
    <name type="scientific">Phyllobacterium sophorae</name>
    <dbReference type="NCBI Taxonomy" id="1520277"/>
    <lineage>
        <taxon>Bacteria</taxon>
        <taxon>Pseudomonadati</taxon>
        <taxon>Pseudomonadota</taxon>
        <taxon>Alphaproteobacteria</taxon>
        <taxon>Hyphomicrobiales</taxon>
        <taxon>Phyllobacteriaceae</taxon>
        <taxon>Phyllobacterium</taxon>
    </lineage>
</organism>
<evidence type="ECO:0000256" key="2">
    <source>
        <dbReference type="SAM" id="Phobius"/>
    </source>
</evidence>
<accession>A0A2P7B363</accession>
<dbReference type="AlphaFoldDB" id="A0A2P7B363"/>
<comment type="caution">
    <text evidence="3">The sequence shown here is derived from an EMBL/GenBank/DDBJ whole genome shotgun (WGS) entry which is preliminary data.</text>
</comment>
<keyword evidence="4" id="KW-1185">Reference proteome</keyword>
<keyword evidence="2" id="KW-0812">Transmembrane</keyword>
<feature type="transmembrane region" description="Helical" evidence="2">
    <location>
        <begin position="69"/>
        <end position="89"/>
    </location>
</feature>
<gene>
    <name evidence="3" type="ORF">CU103_25405</name>
</gene>
<keyword evidence="2" id="KW-1133">Transmembrane helix</keyword>
<keyword evidence="2" id="KW-0472">Membrane</keyword>
<feature type="region of interest" description="Disordered" evidence="1">
    <location>
        <begin position="104"/>
        <end position="131"/>
    </location>
</feature>
<dbReference type="RefSeq" id="WP_106666812.1">
    <property type="nucleotide sequence ID" value="NZ_PGGM01000015.1"/>
</dbReference>
<evidence type="ECO:0000256" key="1">
    <source>
        <dbReference type="SAM" id="MobiDB-lite"/>
    </source>
</evidence>
<reference evidence="4" key="1">
    <citation type="submission" date="2017-11" db="EMBL/GenBank/DDBJ databases">
        <authorList>
            <person name="Kuznetsova I."/>
            <person name="Sazanova A."/>
            <person name="Chirak E."/>
            <person name="Safronova V."/>
            <person name="Willems A."/>
        </authorList>
    </citation>
    <scope>NUCLEOTIDE SEQUENCE [LARGE SCALE GENOMIC DNA]</scope>
    <source>
        <strain evidence="4">CCBAU 03422</strain>
    </source>
</reference>
<name>A0A2P7B363_9HYPH</name>
<proteinExistence type="predicted"/>
<evidence type="ECO:0000313" key="4">
    <source>
        <dbReference type="Proteomes" id="UP000241764"/>
    </source>
</evidence>
<feature type="transmembrane region" description="Helical" evidence="2">
    <location>
        <begin position="29"/>
        <end position="57"/>
    </location>
</feature>
<dbReference type="Proteomes" id="UP000241764">
    <property type="component" value="Unassembled WGS sequence"/>
</dbReference>
<feature type="transmembrane region" description="Helical" evidence="2">
    <location>
        <begin position="6"/>
        <end position="22"/>
    </location>
</feature>
<feature type="compositionally biased region" description="Basic and acidic residues" evidence="1">
    <location>
        <begin position="104"/>
        <end position="116"/>
    </location>
</feature>
<dbReference type="EMBL" id="PGGM01000015">
    <property type="protein sequence ID" value="PSH60903.1"/>
    <property type="molecule type" value="Genomic_DNA"/>
</dbReference>
<protein>
    <submittedName>
        <fullName evidence="3">Uncharacterized protein</fullName>
    </submittedName>
</protein>
<sequence>MRQIKIVLAGLLILLIGTFYLMRSAAQGLVLVVRCAFTLFGIIALFGMGCVVLASLYPNTALAEFLHWLMPPVLAVPLFFGFIVLAMMMSGPKTPGQRLDAELRRQRDGERQRKVIQDQGAQRNGYKASAH</sequence>